<evidence type="ECO:0000313" key="11">
    <source>
        <dbReference type="EMBL" id="KAL3267246.1"/>
    </source>
</evidence>
<evidence type="ECO:0000313" key="12">
    <source>
        <dbReference type="Proteomes" id="UP001516400"/>
    </source>
</evidence>
<accession>A0ABD2MLL5</accession>
<dbReference type="SUPFAM" id="SSF50978">
    <property type="entry name" value="WD40 repeat-like"/>
    <property type="match status" value="1"/>
</dbReference>
<keyword evidence="7" id="KW-0206">Cytoskeleton</keyword>
<dbReference type="EMBL" id="JABFTP020000001">
    <property type="protein sequence ID" value="KAL3267246.1"/>
    <property type="molecule type" value="Genomic_DNA"/>
</dbReference>
<evidence type="ECO:0000256" key="2">
    <source>
        <dbReference type="ARBA" id="ARBA00004245"/>
    </source>
</evidence>
<keyword evidence="3" id="KW-0963">Cytoplasm</keyword>
<evidence type="ECO:0000256" key="8">
    <source>
        <dbReference type="ARBA" id="ARBA00023273"/>
    </source>
</evidence>
<evidence type="ECO:0008006" key="13">
    <source>
        <dbReference type="Google" id="ProtNLM"/>
    </source>
</evidence>
<evidence type="ECO:0000256" key="10">
    <source>
        <dbReference type="SAM" id="MobiDB-lite"/>
    </source>
</evidence>
<dbReference type="AlphaFoldDB" id="A0ABD2MLL5"/>
<name>A0ABD2MLL5_9CUCU</name>
<dbReference type="Proteomes" id="UP001516400">
    <property type="component" value="Unassembled WGS sequence"/>
</dbReference>
<sequence>MVDDADDTEISSYVYNYNKKYIIFAMQDGTIRVNKVNPEDFRDLSNYWTLATHENLNGFIPKMAFSYDEKFFFTCGHDGNVFAYTFNPEDSDYKPKRLIAEAVARIRQVEEVDDPKGSDELSLEQAMIKAENDRIERVANENKAIYRDKIAALKERYAAMVARNAALPESQRIRRDHLEIDQRVTQALNIMLERKVALVRRKLAFDLSKADVLLKKLRTYYTNRVDYFPVTISGLVKDTTISCLRQKRLSPALFNMHAFIDMRILEADLKGRTIERVAAAAKAKVIRKKKAKELEYFLLTLSQSTLDLRLDAKFTRLLNKYRTRKAKWESRQEQWDDFMALQPVEGQNHPDDVVSLTHAEKNIGDFKLKTSADYKVSSPQERETTLKKYRQILLSRRKQYHIRHKFSKRYEAQLKRIHEEIPPSTRKKGPAIPSQKMSEHPEKQFQVCLKDEEAELAEEHYVYVPQEYIQRFVEEPDDDRAEHEIILGLENHQTMDDFFQDTAFLQKSKTVCECTISELTELARQGSTPWEMEIRAFRLNRMLFEQEELIQKMNDALEDFDDRLENLNNERAESLVDGFFCDLFLHKLHQELVILRDFEAHEEVLQEKVNSRMTNVLDMEDIIQEVKSQIETQNLAIEKNLEQQGLIHEQFNKLVHDNKFSDFLKKVFKKKYKPPKVKRADDSSSESSSSSSSESEEEDDTKSIDSRDFGFIKQDLNVCPKGCEQEIFDSTIALRSERHQLEIGVRERQREIEGLKKDLELDLKKLRVMNLSFQASQEELTSYQREKQEKLNEVECTVMLNMDQMQHFKKANETCSVSECLVFSKTTLTKLYRRVGELQAETLKLKSRHIVNVRHLARMKADLKYMHTEILVLKQQIVDLILLKFGKVSRVDVIDEHLEKKTFGDDIVNELMEALLRKMVHELRLSLVDVKSLYKDELHLWERKLENVETEYAEALKDNTARLDLLGLLKKEKLELSSQIANQNKKRDLVDKRKDTAEEIVNELGHLKKLLKQQQAQIDDMRAEIKALKSKTRRPPGSEVSDAKLDTLKKEAYDDIERAQEYLYPEMVGEEASDSQLIPPAESLALEIQEKKIEVIKSIIQEILDNLEVKLDAVSLEHFINETIYPIIDYASIQEIVKEIVKNIGFEPSAEQMQTLLKASELLKSSSMEFAESDYLMSKRDASKPLPKISTMTSSEIRLYVGLVMDDILNDMMAQTEEFKYHISLCNIMMRAVEEIP</sequence>
<comment type="subcellular location">
    <subcellularLocation>
        <location evidence="1">Cell projection</location>
        <location evidence="1">Cilium</location>
    </subcellularLocation>
    <subcellularLocation>
        <location evidence="2">Cytoplasm</location>
        <location evidence="2">Cytoskeleton</location>
    </subcellularLocation>
</comment>
<keyword evidence="8" id="KW-0966">Cell projection</keyword>
<dbReference type="PANTHER" id="PTHR14885:SF3">
    <property type="entry name" value="CILIA- AND FLAGELLA-ASSOCIATED PROTEIN 44"/>
    <property type="match status" value="1"/>
</dbReference>
<feature type="region of interest" description="Disordered" evidence="10">
    <location>
        <begin position="676"/>
        <end position="704"/>
    </location>
</feature>
<proteinExistence type="predicted"/>
<feature type="coiled-coil region" evidence="9">
    <location>
        <begin position="931"/>
        <end position="958"/>
    </location>
</feature>
<dbReference type="PANTHER" id="PTHR14885">
    <property type="entry name" value="CILIA- AND FLAGELLA-ASSOCIATED PROTEIN 43-RELATED"/>
    <property type="match status" value="1"/>
</dbReference>
<evidence type="ECO:0000256" key="4">
    <source>
        <dbReference type="ARBA" id="ARBA00022574"/>
    </source>
</evidence>
<keyword evidence="5" id="KW-0677">Repeat</keyword>
<organism evidence="11 12">
    <name type="scientific">Cryptolaemus montrouzieri</name>
    <dbReference type="NCBI Taxonomy" id="559131"/>
    <lineage>
        <taxon>Eukaryota</taxon>
        <taxon>Metazoa</taxon>
        <taxon>Ecdysozoa</taxon>
        <taxon>Arthropoda</taxon>
        <taxon>Hexapoda</taxon>
        <taxon>Insecta</taxon>
        <taxon>Pterygota</taxon>
        <taxon>Neoptera</taxon>
        <taxon>Endopterygota</taxon>
        <taxon>Coleoptera</taxon>
        <taxon>Polyphaga</taxon>
        <taxon>Cucujiformia</taxon>
        <taxon>Coccinelloidea</taxon>
        <taxon>Coccinellidae</taxon>
        <taxon>Scymninae</taxon>
        <taxon>Scymnini</taxon>
        <taxon>Cryptolaemus</taxon>
    </lineage>
</organism>
<feature type="coiled-coil region" evidence="9">
    <location>
        <begin position="997"/>
        <end position="1031"/>
    </location>
</feature>
<dbReference type="GO" id="GO:0005856">
    <property type="term" value="C:cytoskeleton"/>
    <property type="evidence" value="ECO:0007669"/>
    <property type="project" value="UniProtKB-SubCell"/>
</dbReference>
<gene>
    <name evidence="11" type="ORF">HHI36_011379</name>
</gene>
<keyword evidence="6 9" id="KW-0175">Coiled coil</keyword>
<keyword evidence="4" id="KW-0853">WD repeat</keyword>
<feature type="coiled-coil region" evidence="9">
    <location>
        <begin position="543"/>
        <end position="577"/>
    </location>
</feature>
<evidence type="ECO:0000256" key="9">
    <source>
        <dbReference type="SAM" id="Coils"/>
    </source>
</evidence>
<comment type="caution">
    <text evidence="11">The sequence shown here is derived from an EMBL/GenBank/DDBJ whole genome shotgun (WGS) entry which is preliminary data.</text>
</comment>
<keyword evidence="12" id="KW-1185">Reference proteome</keyword>
<protein>
    <recommendedName>
        <fullName evidence="13">Cilia- and flagella-associated protein 44</fullName>
    </recommendedName>
</protein>
<feature type="region of interest" description="Disordered" evidence="10">
    <location>
        <begin position="420"/>
        <end position="443"/>
    </location>
</feature>
<evidence type="ECO:0000256" key="3">
    <source>
        <dbReference type="ARBA" id="ARBA00022490"/>
    </source>
</evidence>
<evidence type="ECO:0000256" key="5">
    <source>
        <dbReference type="ARBA" id="ARBA00022737"/>
    </source>
</evidence>
<reference evidence="11 12" key="1">
    <citation type="journal article" date="2021" name="BMC Biol.">
        <title>Horizontally acquired antibacterial genes associated with adaptive radiation of ladybird beetles.</title>
        <authorList>
            <person name="Li H.S."/>
            <person name="Tang X.F."/>
            <person name="Huang Y.H."/>
            <person name="Xu Z.Y."/>
            <person name="Chen M.L."/>
            <person name="Du X.Y."/>
            <person name="Qiu B.Y."/>
            <person name="Chen P.T."/>
            <person name="Zhang W."/>
            <person name="Slipinski A."/>
            <person name="Escalona H.E."/>
            <person name="Waterhouse R.M."/>
            <person name="Zwick A."/>
            <person name="Pang H."/>
        </authorList>
    </citation>
    <scope>NUCLEOTIDE SEQUENCE [LARGE SCALE GENOMIC DNA]</scope>
    <source>
        <strain evidence="11">SYSU2018</strain>
    </source>
</reference>
<dbReference type="InterPro" id="IPR036322">
    <property type="entry name" value="WD40_repeat_dom_sf"/>
</dbReference>
<evidence type="ECO:0000256" key="1">
    <source>
        <dbReference type="ARBA" id="ARBA00004138"/>
    </source>
</evidence>
<dbReference type="GO" id="GO:0005929">
    <property type="term" value="C:cilium"/>
    <property type="evidence" value="ECO:0007669"/>
    <property type="project" value="UniProtKB-SubCell"/>
</dbReference>
<evidence type="ECO:0000256" key="7">
    <source>
        <dbReference type="ARBA" id="ARBA00023212"/>
    </source>
</evidence>
<evidence type="ECO:0000256" key="6">
    <source>
        <dbReference type="ARBA" id="ARBA00023054"/>
    </source>
</evidence>